<organism evidence="1 2">
    <name type="scientific">Cutibacterium acnes</name>
    <name type="common">Propionibacterium acnes</name>
    <dbReference type="NCBI Taxonomy" id="1747"/>
    <lineage>
        <taxon>Bacteria</taxon>
        <taxon>Bacillati</taxon>
        <taxon>Actinomycetota</taxon>
        <taxon>Actinomycetes</taxon>
        <taxon>Propionibacteriales</taxon>
        <taxon>Propionibacteriaceae</taxon>
        <taxon>Cutibacterium</taxon>
    </lineage>
</organism>
<protein>
    <submittedName>
        <fullName evidence="1">Kinetochore protein</fullName>
    </submittedName>
</protein>
<reference evidence="1 2" key="1">
    <citation type="submission" date="2017-02" db="EMBL/GenBank/DDBJ databases">
        <title>Prevalence of linear plasmids in Cutibacterium acnes isolates obtained from cancerous prostatic tissue.</title>
        <authorList>
            <person name="Davidsson S."/>
            <person name="Bruggemann H."/>
        </authorList>
    </citation>
    <scope>NUCLEOTIDE SEQUENCE [LARGE SCALE GENOMIC DNA]</scope>
    <source>
        <strain evidence="1 2">11-78</strain>
    </source>
</reference>
<evidence type="ECO:0000313" key="2">
    <source>
        <dbReference type="Proteomes" id="UP000226191"/>
    </source>
</evidence>
<dbReference type="AlphaFoldDB" id="A0A8B2VJ42"/>
<accession>A0A8B2VJ42</accession>
<dbReference type="RefSeq" id="WP_002519033.1">
    <property type="nucleotide sequence ID" value="NZ_CAJTHR010000001.1"/>
</dbReference>
<proteinExistence type="predicted"/>
<gene>
    <name evidence="1" type="ORF">B1B09_02095</name>
</gene>
<dbReference type="GeneID" id="92856928"/>
<dbReference type="Proteomes" id="UP000226191">
    <property type="component" value="Unassembled WGS sequence"/>
</dbReference>
<evidence type="ECO:0000313" key="1">
    <source>
        <dbReference type="EMBL" id="PGF36439.1"/>
    </source>
</evidence>
<dbReference type="EMBL" id="MVCE01000001">
    <property type="protein sequence ID" value="PGF36439.1"/>
    <property type="molecule type" value="Genomic_DNA"/>
</dbReference>
<sequence>MLGVLAKSATTPTYTHHHGGGHNRLTGTITPDTACAHHSTFPPISHDHRPNRNIYRFSSYSVRRQSSMASESMQAQLP</sequence>
<name>A0A8B2VJ42_CUTAC</name>
<comment type="caution">
    <text evidence="1">The sequence shown here is derived from an EMBL/GenBank/DDBJ whole genome shotgun (WGS) entry which is preliminary data.</text>
</comment>